<feature type="domain" description="Methyltransferase type 11" evidence="5">
    <location>
        <begin position="65"/>
        <end position="163"/>
    </location>
</feature>
<gene>
    <name evidence="6" type="ORF">CK503_02230</name>
</gene>
<dbReference type="CDD" id="cd02440">
    <property type="entry name" value="AdoMet_MTases"/>
    <property type="match status" value="1"/>
</dbReference>
<keyword evidence="2 6" id="KW-0489">Methyltransferase</keyword>
<comment type="caution">
    <text evidence="6">The sequence shown here is derived from an EMBL/GenBank/DDBJ whole genome shotgun (WGS) entry which is preliminary data.</text>
</comment>
<dbReference type="PANTHER" id="PTHR44307:SF2">
    <property type="entry name" value="PHOSPHOETHANOLAMINE METHYLTRANSFERASE ISOFORM X1"/>
    <property type="match status" value="1"/>
</dbReference>
<dbReference type="InterPro" id="IPR013216">
    <property type="entry name" value="Methyltransf_11"/>
</dbReference>
<evidence type="ECO:0000256" key="2">
    <source>
        <dbReference type="ARBA" id="ARBA00022603"/>
    </source>
</evidence>
<dbReference type="Proteomes" id="UP000218831">
    <property type="component" value="Unassembled WGS sequence"/>
</dbReference>
<dbReference type="OrthoDB" id="9770553at2"/>
<dbReference type="AlphaFoldDB" id="A0A2A2GFY3"/>
<proteinExistence type="predicted"/>
<evidence type="ECO:0000259" key="5">
    <source>
        <dbReference type="Pfam" id="PF08241"/>
    </source>
</evidence>
<organism evidence="6 7">
    <name type="scientific">Fodinibius salipaludis</name>
    <dbReference type="NCBI Taxonomy" id="2032627"/>
    <lineage>
        <taxon>Bacteria</taxon>
        <taxon>Pseudomonadati</taxon>
        <taxon>Balneolota</taxon>
        <taxon>Balneolia</taxon>
        <taxon>Balneolales</taxon>
        <taxon>Balneolaceae</taxon>
        <taxon>Fodinibius</taxon>
    </lineage>
</organism>
<reference evidence="6 7" key="1">
    <citation type="submission" date="2017-08" db="EMBL/GenBank/DDBJ databases">
        <title>Aliifodinibius alkalisoli sp. nov., isolated from saline alkaline soil.</title>
        <authorList>
            <person name="Liu D."/>
            <person name="Zhang G."/>
        </authorList>
    </citation>
    <scope>NUCLEOTIDE SEQUENCE [LARGE SCALE GENOMIC DNA]</scope>
    <source>
        <strain evidence="6 7">WN023</strain>
    </source>
</reference>
<comment type="pathway">
    <text evidence="4">Phospholipid metabolism.</text>
</comment>
<dbReference type="RefSeq" id="WP_095605138.1">
    <property type="nucleotide sequence ID" value="NZ_NSKE01000001.1"/>
</dbReference>
<evidence type="ECO:0000256" key="4">
    <source>
        <dbReference type="ARBA" id="ARBA00025707"/>
    </source>
</evidence>
<keyword evidence="3 6" id="KW-0808">Transferase</keyword>
<evidence type="ECO:0000313" key="7">
    <source>
        <dbReference type="Proteomes" id="UP000218831"/>
    </source>
</evidence>
<keyword evidence="7" id="KW-1185">Reference proteome</keyword>
<name>A0A2A2GFY3_9BACT</name>
<dbReference type="PANTHER" id="PTHR44307">
    <property type="entry name" value="PHOSPHOETHANOLAMINE METHYLTRANSFERASE"/>
    <property type="match status" value="1"/>
</dbReference>
<protein>
    <submittedName>
        <fullName evidence="6">SAM-dependent methyltransferase</fullName>
    </submittedName>
</protein>
<dbReference type="Gene3D" id="3.40.50.150">
    <property type="entry name" value="Vaccinia Virus protein VP39"/>
    <property type="match status" value="1"/>
</dbReference>
<dbReference type="Pfam" id="PF08241">
    <property type="entry name" value="Methyltransf_11"/>
    <property type="match status" value="1"/>
</dbReference>
<sequence length="231" mass="26637">MTPTILQKLQNYFRPDPDPKTIAQQLRQPSGDLAEEVGFKMNEANKPLYDVMIDLIEPKDNDRILEIGFGNGKFFDKLFSNVNGLEVAGIDYSKEMVETAKENNSAPITSGRLDLQWGCSDALPYDDQFFDKVFCNMVIYFWDDPEPHLQEIHRVLKSGGRFYTGMRTRESMLNFPFVQFGFNLYKVEEWKEILIENGFSLLETTSRLDPKMEFNGSELRLESCCVVAIKN</sequence>
<dbReference type="InterPro" id="IPR029063">
    <property type="entry name" value="SAM-dependent_MTases_sf"/>
</dbReference>
<comment type="pathway">
    <text evidence="1">Lipid metabolism.</text>
</comment>
<evidence type="ECO:0000313" key="6">
    <source>
        <dbReference type="EMBL" id="PAU95894.1"/>
    </source>
</evidence>
<evidence type="ECO:0000256" key="1">
    <source>
        <dbReference type="ARBA" id="ARBA00005189"/>
    </source>
</evidence>
<evidence type="ECO:0000256" key="3">
    <source>
        <dbReference type="ARBA" id="ARBA00022679"/>
    </source>
</evidence>
<dbReference type="GO" id="GO:0008757">
    <property type="term" value="F:S-adenosylmethionine-dependent methyltransferase activity"/>
    <property type="evidence" value="ECO:0007669"/>
    <property type="project" value="InterPro"/>
</dbReference>
<dbReference type="SUPFAM" id="SSF53335">
    <property type="entry name" value="S-adenosyl-L-methionine-dependent methyltransferases"/>
    <property type="match status" value="1"/>
</dbReference>
<accession>A0A2A2GFY3</accession>
<dbReference type="GO" id="GO:0032259">
    <property type="term" value="P:methylation"/>
    <property type="evidence" value="ECO:0007669"/>
    <property type="project" value="UniProtKB-KW"/>
</dbReference>
<dbReference type="EMBL" id="NSKE01000001">
    <property type="protein sequence ID" value="PAU95894.1"/>
    <property type="molecule type" value="Genomic_DNA"/>
</dbReference>